<gene>
    <name evidence="6" type="ORF">SKAU_G00133810</name>
</gene>
<dbReference type="InterPro" id="IPR011990">
    <property type="entry name" value="TPR-like_helical_dom_sf"/>
</dbReference>
<keyword evidence="7" id="KW-1185">Reference proteome</keyword>
<dbReference type="OrthoDB" id="8610171at2759"/>
<reference evidence="6" key="1">
    <citation type="journal article" date="2023" name="Science">
        <title>Genome structures resolve the early diversification of teleost fishes.</title>
        <authorList>
            <person name="Parey E."/>
            <person name="Louis A."/>
            <person name="Montfort J."/>
            <person name="Bouchez O."/>
            <person name="Roques C."/>
            <person name="Iampietro C."/>
            <person name="Lluch J."/>
            <person name="Castinel A."/>
            <person name="Donnadieu C."/>
            <person name="Desvignes T."/>
            <person name="Floi Bucao C."/>
            <person name="Jouanno E."/>
            <person name="Wen M."/>
            <person name="Mejri S."/>
            <person name="Dirks R."/>
            <person name="Jansen H."/>
            <person name="Henkel C."/>
            <person name="Chen W.J."/>
            <person name="Zahm M."/>
            <person name="Cabau C."/>
            <person name="Klopp C."/>
            <person name="Thompson A.W."/>
            <person name="Robinson-Rechavi M."/>
            <person name="Braasch I."/>
            <person name="Lecointre G."/>
            <person name="Bobe J."/>
            <person name="Postlethwait J.H."/>
            <person name="Berthelot C."/>
            <person name="Roest Crollius H."/>
            <person name="Guiguen Y."/>
        </authorList>
    </citation>
    <scope>NUCLEOTIDE SEQUENCE</scope>
    <source>
        <strain evidence="6">WJC10195</strain>
    </source>
</reference>
<feature type="domain" description="Leprecan-like alpha-helical" evidence="5">
    <location>
        <begin position="45"/>
        <end position="341"/>
    </location>
</feature>
<keyword evidence="2 4" id="KW-0732">Signal</keyword>
<evidence type="ECO:0000256" key="3">
    <source>
        <dbReference type="ARBA" id="ARBA00023180"/>
    </source>
</evidence>
<evidence type="ECO:0000256" key="1">
    <source>
        <dbReference type="ARBA" id="ARBA00006487"/>
    </source>
</evidence>
<keyword evidence="3" id="KW-0325">Glycoprotein</keyword>
<evidence type="ECO:0000259" key="5">
    <source>
        <dbReference type="Pfam" id="PF23557"/>
    </source>
</evidence>
<dbReference type="Gene3D" id="1.25.40.10">
    <property type="entry name" value="Tetratricopeptide repeat domain"/>
    <property type="match status" value="2"/>
</dbReference>
<dbReference type="InterPro" id="IPR056585">
    <property type="entry name" value="Leprecan_dom"/>
</dbReference>
<organism evidence="6 7">
    <name type="scientific">Synaphobranchus kaupii</name>
    <name type="common">Kaup's arrowtooth eel</name>
    <dbReference type="NCBI Taxonomy" id="118154"/>
    <lineage>
        <taxon>Eukaryota</taxon>
        <taxon>Metazoa</taxon>
        <taxon>Chordata</taxon>
        <taxon>Craniata</taxon>
        <taxon>Vertebrata</taxon>
        <taxon>Euteleostomi</taxon>
        <taxon>Actinopterygii</taxon>
        <taxon>Neopterygii</taxon>
        <taxon>Teleostei</taxon>
        <taxon>Anguilliformes</taxon>
        <taxon>Synaphobranchidae</taxon>
        <taxon>Synaphobranchus</taxon>
    </lineage>
</organism>
<name>A0A9Q1J3R4_SYNKA</name>
<dbReference type="PANTHER" id="PTHR13986">
    <property type="entry name" value="PROTEIN LYSINE HYDROXYLATION COMPLEX COMPONENT"/>
    <property type="match status" value="1"/>
</dbReference>
<proteinExistence type="inferred from homology"/>
<feature type="signal peptide" evidence="4">
    <location>
        <begin position="1"/>
        <end position="28"/>
    </location>
</feature>
<dbReference type="Proteomes" id="UP001152622">
    <property type="component" value="Chromosome 4"/>
</dbReference>
<dbReference type="GO" id="GO:0030199">
    <property type="term" value="P:collagen fibril organization"/>
    <property type="evidence" value="ECO:0007669"/>
    <property type="project" value="TreeGrafter"/>
</dbReference>
<evidence type="ECO:0000256" key="2">
    <source>
        <dbReference type="ARBA" id="ARBA00022729"/>
    </source>
</evidence>
<feature type="chain" id="PRO_5040384550" description="Leprecan-like alpha-helical domain-containing protein" evidence="4">
    <location>
        <begin position="29"/>
        <end position="434"/>
    </location>
</feature>
<dbReference type="AlphaFoldDB" id="A0A9Q1J3R4"/>
<accession>A0A9Q1J3R4</accession>
<protein>
    <recommendedName>
        <fullName evidence="5">Leprecan-like alpha-helical domain-containing protein</fullName>
    </recommendedName>
</protein>
<comment type="similarity">
    <text evidence="1">Belongs to the leprecan family.</text>
</comment>
<evidence type="ECO:0000256" key="4">
    <source>
        <dbReference type="SAM" id="SignalP"/>
    </source>
</evidence>
<dbReference type="Pfam" id="PF23557">
    <property type="entry name" value="TPR_leprecan"/>
    <property type="match status" value="1"/>
</dbReference>
<evidence type="ECO:0000313" key="7">
    <source>
        <dbReference type="Proteomes" id="UP001152622"/>
    </source>
</evidence>
<dbReference type="EMBL" id="JAINUF010000004">
    <property type="protein sequence ID" value="KAJ8364550.1"/>
    <property type="molecule type" value="Genomic_DNA"/>
</dbReference>
<sequence>MASYAVSIKRALLPSCLYWALVAAGVNSQYETYSFKSFPKNELMPLEYVYEQALDQYVAKKWKDSIKYFELSLRLYRLLKDCEIFCSQNCSYIDWDSQDTVLINNDLQVLRHILLRASCLKKCKENFPVFKLPYPRREVLDVFEKRAPYQYMQVAYYQLNNLEKAVSAAHTFLQRNPDDTLMTKSMDYYKTMFDLEEYLIDHEERPYEGMFLKSVKLFNVGDFSSSVRGMEQAASEYFKVYNLCLAGCEGAQEVTHFKDLYPFLADLYIVALKCKVKCEGSLIPNVGGYVVEKFVATMYHYLQFAYYKLNDAQNAAPCAASYMIFDPEDQIMQHNIAYYDFYSEQWGLEERHFKPRLDAVRHYNQTTTQKKMLEFAENYLRSDDEDVVNPEEVVIAQTGSPDIEFEGVGDYEESFYADWWQEPKTKGDTGESDS</sequence>
<dbReference type="InterPro" id="IPR052284">
    <property type="entry name" value="Collagen_mod_leprecan"/>
</dbReference>
<dbReference type="GO" id="GO:0005518">
    <property type="term" value="F:collagen binding"/>
    <property type="evidence" value="ECO:0007669"/>
    <property type="project" value="TreeGrafter"/>
</dbReference>
<evidence type="ECO:0000313" key="6">
    <source>
        <dbReference type="EMBL" id="KAJ8364550.1"/>
    </source>
</evidence>
<comment type="caution">
    <text evidence="6">The sequence shown here is derived from an EMBL/GenBank/DDBJ whole genome shotgun (WGS) entry which is preliminary data.</text>
</comment>
<dbReference type="GO" id="GO:0005783">
    <property type="term" value="C:endoplasmic reticulum"/>
    <property type="evidence" value="ECO:0007669"/>
    <property type="project" value="TreeGrafter"/>
</dbReference>
<dbReference type="PANTHER" id="PTHR13986:SF4">
    <property type="entry name" value="ENDOPLASMIC RETICULUM PROTEIN SC65"/>
    <property type="match status" value="1"/>
</dbReference>